<feature type="chain" id="PRO_5031301856" description="Lipoprotein" evidence="1">
    <location>
        <begin position="21"/>
        <end position="166"/>
    </location>
</feature>
<reference evidence="2 3" key="1">
    <citation type="submission" date="2020-07" db="EMBL/GenBank/DDBJ databases">
        <title>Exploring microbial biodiversity for novel pathways involved in the catabolism of aromatic compounds derived from lignin.</title>
        <authorList>
            <person name="Elkins J."/>
        </authorList>
    </citation>
    <scope>NUCLEOTIDE SEQUENCE [LARGE SCALE GENOMIC DNA]</scope>
    <source>
        <strain evidence="2 3">H2C3C</strain>
    </source>
</reference>
<proteinExistence type="predicted"/>
<name>A0A7Y9WVT8_9BURK</name>
<evidence type="ECO:0000313" key="3">
    <source>
        <dbReference type="Proteomes" id="UP000540929"/>
    </source>
</evidence>
<gene>
    <name evidence="2" type="ORF">GGD40_006811</name>
</gene>
<organism evidence="2 3">
    <name type="scientific">Paraburkholderia bryophila</name>
    <dbReference type="NCBI Taxonomy" id="420952"/>
    <lineage>
        <taxon>Bacteria</taxon>
        <taxon>Pseudomonadati</taxon>
        <taxon>Pseudomonadota</taxon>
        <taxon>Betaproteobacteria</taxon>
        <taxon>Burkholderiales</taxon>
        <taxon>Burkholderiaceae</taxon>
        <taxon>Paraburkholderia</taxon>
    </lineage>
</organism>
<dbReference type="EMBL" id="JACCAS010000002">
    <property type="protein sequence ID" value="NYH27240.1"/>
    <property type="molecule type" value="Genomic_DNA"/>
</dbReference>
<dbReference type="AlphaFoldDB" id="A0A7Y9WVT8"/>
<dbReference type="RefSeq" id="WP_179746560.1">
    <property type="nucleotide sequence ID" value="NZ_JACCAS010000002.1"/>
</dbReference>
<evidence type="ECO:0008006" key="4">
    <source>
        <dbReference type="Google" id="ProtNLM"/>
    </source>
</evidence>
<keyword evidence="3" id="KW-1185">Reference proteome</keyword>
<comment type="caution">
    <text evidence="2">The sequence shown here is derived from an EMBL/GenBank/DDBJ whole genome shotgun (WGS) entry which is preliminary data.</text>
</comment>
<feature type="signal peptide" evidence="1">
    <location>
        <begin position="1"/>
        <end position="20"/>
    </location>
</feature>
<evidence type="ECO:0000313" key="2">
    <source>
        <dbReference type="EMBL" id="NYH27240.1"/>
    </source>
</evidence>
<sequence>MGIRYIGTVLVAAASVAGCASTYTPPTSGDTAHITFSKYKDSTTGIQTYDNAETCSSRHSIALMRSDSQKTTVAVKASAPLSITMSVTRAIIPLPVGFVVRGCNATVTFAPENGASYAAELVTGHDVCLIKLKQINADETTTDVPEGSLKIRNWKRGFDESSSFCD</sequence>
<dbReference type="PROSITE" id="PS51257">
    <property type="entry name" value="PROKAR_LIPOPROTEIN"/>
    <property type="match status" value="1"/>
</dbReference>
<dbReference type="Proteomes" id="UP000540929">
    <property type="component" value="Unassembled WGS sequence"/>
</dbReference>
<keyword evidence="1" id="KW-0732">Signal</keyword>
<accession>A0A7Y9WVT8</accession>
<protein>
    <recommendedName>
        <fullName evidence="4">Lipoprotein</fullName>
    </recommendedName>
</protein>
<evidence type="ECO:0000256" key="1">
    <source>
        <dbReference type="SAM" id="SignalP"/>
    </source>
</evidence>